<reference evidence="2 3" key="1">
    <citation type="submission" date="2022-09" db="EMBL/GenBank/DDBJ databases">
        <title>Complete genome sequence of Janibacter terrae strain COS04-44, PCL-degrading bacteria isolated from oil spilled coast.</title>
        <authorList>
            <person name="Park H."/>
            <person name="Kim J.Y."/>
            <person name="An S.H."/>
            <person name="Lee C.M."/>
            <person name="Weon H.-Y."/>
        </authorList>
    </citation>
    <scope>NUCLEOTIDE SEQUENCE [LARGE SCALE GENOMIC DNA]</scope>
    <source>
        <strain evidence="2 3">COS04-44</strain>
    </source>
</reference>
<dbReference type="SUPFAM" id="SSF53474">
    <property type="entry name" value="alpha/beta-Hydrolases"/>
    <property type="match status" value="1"/>
</dbReference>
<dbReference type="EMBL" id="CP104874">
    <property type="protein sequence ID" value="WWF06763.1"/>
    <property type="molecule type" value="Genomic_DNA"/>
</dbReference>
<dbReference type="Pfam" id="PF12146">
    <property type="entry name" value="Hydrolase_4"/>
    <property type="match status" value="1"/>
</dbReference>
<dbReference type="InterPro" id="IPR029058">
    <property type="entry name" value="AB_hydrolase_fold"/>
</dbReference>
<dbReference type="RefSeq" id="WP_068328126.1">
    <property type="nucleotide sequence ID" value="NZ_CP104874.1"/>
</dbReference>
<feature type="domain" description="Serine aminopeptidase S33" evidence="1">
    <location>
        <begin position="27"/>
        <end position="289"/>
    </location>
</feature>
<accession>A0ABZ2FHE2</accession>
<dbReference type="GO" id="GO:0016787">
    <property type="term" value="F:hydrolase activity"/>
    <property type="evidence" value="ECO:0007669"/>
    <property type="project" value="UniProtKB-KW"/>
</dbReference>
<keyword evidence="2" id="KW-0378">Hydrolase</keyword>
<evidence type="ECO:0000313" key="3">
    <source>
        <dbReference type="Proteomes" id="UP001381003"/>
    </source>
</evidence>
<dbReference type="Gene3D" id="3.40.50.1820">
    <property type="entry name" value="alpha/beta hydrolase"/>
    <property type="match status" value="1"/>
</dbReference>
<dbReference type="InterPro" id="IPR022742">
    <property type="entry name" value="Hydrolase_4"/>
</dbReference>
<protein>
    <submittedName>
        <fullName evidence="2">Alpha/beta hydrolase</fullName>
    </submittedName>
</protein>
<evidence type="ECO:0000259" key="1">
    <source>
        <dbReference type="Pfam" id="PF12146"/>
    </source>
</evidence>
<dbReference type="Proteomes" id="UP001381003">
    <property type="component" value="Chromosome"/>
</dbReference>
<organism evidence="2 3">
    <name type="scientific">Janibacter terrae</name>
    <dbReference type="NCBI Taxonomy" id="103817"/>
    <lineage>
        <taxon>Bacteria</taxon>
        <taxon>Bacillati</taxon>
        <taxon>Actinomycetota</taxon>
        <taxon>Actinomycetes</taxon>
        <taxon>Micrococcales</taxon>
        <taxon>Intrasporangiaceae</taxon>
        <taxon>Janibacter</taxon>
    </lineage>
</organism>
<proteinExistence type="predicted"/>
<gene>
    <name evidence="2" type="ORF">N5P18_07810</name>
</gene>
<dbReference type="InterPro" id="IPR051044">
    <property type="entry name" value="MAG_DAG_Lipase"/>
</dbReference>
<name>A0ABZ2FHE2_9MICO</name>
<sequence>MRSETTTITSPQDGLPLFVRIWLPDAQAKGVVQMAHGMAEHSGRYERFAQALTDAGYAVWMHDHRGHGETSSGVEDRGYYADDNGWDTVVEDLHAISDAIAERHPDLPVFFFGHSMGSLLGRDYITRYGHTLAGAVLSGTAGDPGLLGKVGQVVATLQARIRGRRTTSRLMDALTFGAYNKPFKDEGDFAWLSRDPAEVRKYVDDPRCGEVFTAGFFADLLGGVGRLQGLAARVPHDLPLLVVSGSDDPVGGKDGRGARAVAEAFSAGGVRDVTVEIFPGARHELLNEINRDEVTADVIGWLDAHLPVTKGV</sequence>
<keyword evidence="3" id="KW-1185">Reference proteome</keyword>
<evidence type="ECO:0000313" key="2">
    <source>
        <dbReference type="EMBL" id="WWF06763.1"/>
    </source>
</evidence>
<dbReference type="PANTHER" id="PTHR11614">
    <property type="entry name" value="PHOSPHOLIPASE-RELATED"/>
    <property type="match status" value="1"/>
</dbReference>